<gene>
    <name evidence="2" type="ORF">I4I82_12115</name>
</gene>
<reference evidence="2 3" key="1">
    <citation type="submission" date="2020-11" db="EMBL/GenBank/DDBJ databases">
        <title>Pseudonocardia abyssalis sp. nov. and Pseudonocardia oceani sp. nov., description and phylogenomic analysis of two novel actinomycetes isolated from the deep Southern Ocean.</title>
        <authorList>
            <person name="Parra J."/>
        </authorList>
    </citation>
    <scope>NUCLEOTIDE SEQUENCE [LARGE SCALE GENOMIC DNA]</scope>
    <source>
        <strain evidence="3">KRD185</strain>
    </source>
</reference>
<evidence type="ECO:0000313" key="3">
    <source>
        <dbReference type="Proteomes" id="UP000694300"/>
    </source>
</evidence>
<organism evidence="2 3">
    <name type="scientific">Pseudonocardia oceani</name>
    <dbReference type="NCBI Taxonomy" id="2792013"/>
    <lineage>
        <taxon>Bacteria</taxon>
        <taxon>Bacillati</taxon>
        <taxon>Actinomycetota</taxon>
        <taxon>Actinomycetes</taxon>
        <taxon>Pseudonocardiales</taxon>
        <taxon>Pseudonocardiaceae</taxon>
        <taxon>Pseudonocardia</taxon>
    </lineage>
</organism>
<sequence>MLAAFGYAVLSSTAGEWGAARAGFADALAGFSALGTPLPAGLALAGLARCDEEDGLVDAAEDRYQQVLRAGEDTGEPDLTARALEGRARIAATRGDTLRAATLSARAAAVRAEAHRPLPPHERAEAARTP</sequence>
<name>A0ABS6U8F7_9PSEU</name>
<comment type="caution">
    <text evidence="2">The sequence shown here is derived from an EMBL/GenBank/DDBJ whole genome shotgun (WGS) entry which is preliminary data.</text>
</comment>
<evidence type="ECO:0000313" key="2">
    <source>
        <dbReference type="EMBL" id="MBW0128434.1"/>
    </source>
</evidence>
<protein>
    <recommendedName>
        <fullName evidence="4">Tetratricopeptide repeat protein</fullName>
    </recommendedName>
</protein>
<evidence type="ECO:0000256" key="1">
    <source>
        <dbReference type="SAM" id="MobiDB-lite"/>
    </source>
</evidence>
<dbReference type="EMBL" id="JADQDF010000001">
    <property type="protein sequence ID" value="MBW0128434.1"/>
    <property type="molecule type" value="Genomic_DNA"/>
</dbReference>
<dbReference type="RefSeq" id="WP_218595710.1">
    <property type="nucleotide sequence ID" value="NZ_JADQDF010000001.1"/>
</dbReference>
<keyword evidence="3" id="KW-1185">Reference proteome</keyword>
<feature type="region of interest" description="Disordered" evidence="1">
    <location>
        <begin position="109"/>
        <end position="130"/>
    </location>
</feature>
<accession>A0ABS6U8F7</accession>
<dbReference type="Proteomes" id="UP000694300">
    <property type="component" value="Unassembled WGS sequence"/>
</dbReference>
<evidence type="ECO:0008006" key="4">
    <source>
        <dbReference type="Google" id="ProtNLM"/>
    </source>
</evidence>
<proteinExistence type="predicted"/>
<feature type="compositionally biased region" description="Basic and acidic residues" evidence="1">
    <location>
        <begin position="112"/>
        <end position="130"/>
    </location>
</feature>